<name>A0A0F5FXF1_9HYPH</name>
<evidence type="ECO:0000256" key="9">
    <source>
        <dbReference type="ARBA" id="ARBA00049893"/>
    </source>
</evidence>
<dbReference type="Proteomes" id="UP000033632">
    <property type="component" value="Unassembled WGS sequence"/>
</dbReference>
<keyword evidence="6" id="KW-0862">Zinc</keyword>
<evidence type="ECO:0000256" key="3">
    <source>
        <dbReference type="ARBA" id="ARBA00022679"/>
    </source>
</evidence>
<dbReference type="SUPFAM" id="SSF64438">
    <property type="entry name" value="CNF1/YfiH-like putative cysteine hydrolases"/>
    <property type="match status" value="1"/>
</dbReference>
<evidence type="ECO:0000256" key="5">
    <source>
        <dbReference type="ARBA" id="ARBA00022801"/>
    </source>
</evidence>
<evidence type="ECO:0000256" key="10">
    <source>
        <dbReference type="RuleBase" id="RU361274"/>
    </source>
</evidence>
<dbReference type="GO" id="GO:0016787">
    <property type="term" value="F:hydrolase activity"/>
    <property type="evidence" value="ECO:0007669"/>
    <property type="project" value="UniProtKB-KW"/>
</dbReference>
<evidence type="ECO:0000313" key="12">
    <source>
        <dbReference type="Proteomes" id="UP000033632"/>
    </source>
</evidence>
<comment type="similarity">
    <text evidence="2 10">Belongs to the purine nucleoside phosphorylase YfiH/LACC1 family.</text>
</comment>
<evidence type="ECO:0000313" key="11">
    <source>
        <dbReference type="EMBL" id="KKB13519.1"/>
    </source>
</evidence>
<comment type="caution">
    <text evidence="11">The sequence shown here is derived from an EMBL/GenBank/DDBJ whole genome shotgun (WGS) entry which is preliminary data.</text>
</comment>
<keyword evidence="3" id="KW-0808">Transferase</keyword>
<comment type="catalytic activity">
    <reaction evidence="1">
        <text>inosine + phosphate = alpha-D-ribose 1-phosphate + hypoxanthine</text>
        <dbReference type="Rhea" id="RHEA:27646"/>
        <dbReference type="ChEBI" id="CHEBI:17368"/>
        <dbReference type="ChEBI" id="CHEBI:17596"/>
        <dbReference type="ChEBI" id="CHEBI:43474"/>
        <dbReference type="ChEBI" id="CHEBI:57720"/>
        <dbReference type="EC" id="2.4.2.1"/>
    </reaction>
    <physiologicalReaction direction="left-to-right" evidence="1">
        <dbReference type="Rhea" id="RHEA:27647"/>
    </physiologicalReaction>
</comment>
<dbReference type="InterPro" id="IPR011324">
    <property type="entry name" value="Cytotoxic_necrot_fac-like_cat"/>
</dbReference>
<comment type="catalytic activity">
    <reaction evidence="7">
        <text>adenosine + H2O + H(+) = inosine + NH4(+)</text>
        <dbReference type="Rhea" id="RHEA:24408"/>
        <dbReference type="ChEBI" id="CHEBI:15377"/>
        <dbReference type="ChEBI" id="CHEBI:15378"/>
        <dbReference type="ChEBI" id="CHEBI:16335"/>
        <dbReference type="ChEBI" id="CHEBI:17596"/>
        <dbReference type="ChEBI" id="CHEBI:28938"/>
        <dbReference type="EC" id="3.5.4.4"/>
    </reaction>
    <physiologicalReaction direction="left-to-right" evidence="7">
        <dbReference type="Rhea" id="RHEA:24409"/>
    </physiologicalReaction>
</comment>
<organism evidence="11 12">
    <name type="scientific">Devosia geojensis</name>
    <dbReference type="NCBI Taxonomy" id="443610"/>
    <lineage>
        <taxon>Bacteria</taxon>
        <taxon>Pseudomonadati</taxon>
        <taxon>Pseudomonadota</taxon>
        <taxon>Alphaproteobacteria</taxon>
        <taxon>Hyphomicrobiales</taxon>
        <taxon>Devosiaceae</taxon>
        <taxon>Devosia</taxon>
    </lineage>
</organism>
<dbReference type="CDD" id="cd16833">
    <property type="entry name" value="YfiH"/>
    <property type="match status" value="1"/>
</dbReference>
<dbReference type="EMBL" id="JZEX01000023">
    <property type="protein sequence ID" value="KKB13519.1"/>
    <property type="molecule type" value="Genomic_DNA"/>
</dbReference>
<dbReference type="GO" id="GO:0017061">
    <property type="term" value="F:S-methyl-5-thioadenosine phosphorylase activity"/>
    <property type="evidence" value="ECO:0007669"/>
    <property type="project" value="UniProtKB-EC"/>
</dbReference>
<dbReference type="PANTHER" id="PTHR30616">
    <property type="entry name" value="UNCHARACTERIZED PROTEIN YFIH"/>
    <property type="match status" value="1"/>
</dbReference>
<keyword evidence="4" id="KW-0479">Metal-binding</keyword>
<comment type="catalytic activity">
    <reaction evidence="9">
        <text>S-methyl-5'-thioadenosine + phosphate = 5-(methylsulfanyl)-alpha-D-ribose 1-phosphate + adenine</text>
        <dbReference type="Rhea" id="RHEA:11852"/>
        <dbReference type="ChEBI" id="CHEBI:16708"/>
        <dbReference type="ChEBI" id="CHEBI:17509"/>
        <dbReference type="ChEBI" id="CHEBI:43474"/>
        <dbReference type="ChEBI" id="CHEBI:58533"/>
        <dbReference type="EC" id="2.4.2.28"/>
    </reaction>
    <physiologicalReaction direction="left-to-right" evidence="9">
        <dbReference type="Rhea" id="RHEA:11853"/>
    </physiologicalReaction>
</comment>
<accession>A0A0F5FXF1</accession>
<evidence type="ECO:0000256" key="7">
    <source>
        <dbReference type="ARBA" id="ARBA00047989"/>
    </source>
</evidence>
<dbReference type="RefSeq" id="WP_046106796.1">
    <property type="nucleotide sequence ID" value="NZ_JZEX01000023.1"/>
</dbReference>
<dbReference type="GO" id="GO:0005507">
    <property type="term" value="F:copper ion binding"/>
    <property type="evidence" value="ECO:0007669"/>
    <property type="project" value="TreeGrafter"/>
</dbReference>
<dbReference type="InterPro" id="IPR003730">
    <property type="entry name" value="Cu_polyphenol_OxRdtase"/>
</dbReference>
<evidence type="ECO:0000256" key="6">
    <source>
        <dbReference type="ARBA" id="ARBA00022833"/>
    </source>
</evidence>
<evidence type="ECO:0000256" key="4">
    <source>
        <dbReference type="ARBA" id="ARBA00022723"/>
    </source>
</evidence>
<dbReference type="Pfam" id="PF02578">
    <property type="entry name" value="Cu-oxidase_4"/>
    <property type="match status" value="1"/>
</dbReference>
<dbReference type="NCBIfam" id="TIGR00726">
    <property type="entry name" value="peptidoglycan editing factor PgeF"/>
    <property type="match status" value="1"/>
</dbReference>
<dbReference type="AlphaFoldDB" id="A0A0F5FXF1"/>
<dbReference type="Gene3D" id="3.60.140.10">
    <property type="entry name" value="CNF1/YfiH-like putative cysteine hydrolases"/>
    <property type="match status" value="1"/>
</dbReference>
<gene>
    <name evidence="11" type="ORF">VE25_01420</name>
</gene>
<dbReference type="OrthoDB" id="4279at2"/>
<dbReference type="PATRIC" id="fig|443610.3.peg.2746"/>
<sequence length="256" mass="26375">MSAPFETSPDLSALPRLKHGFFGRRGGVSTGDFTSLNISEASEDDPGTVAENRCRIAEAMGFTPSHLATLRQVHSARVVSLAAPTEPGARPEADAMVTRTRGLLIGIVTADCAPILLADPETGVIGAAHAGWPGARAGISAATVDAMVALGAEPGRIVAAIGPTISAANYEVGPQFMAEFLAHRPEAEAFFSVGPGGREHFDLSGFVAAQLRAAGVAAVEIAGGCTYGSPERYFSHRYATHHGGSTGRQLSVIGLV</sequence>
<keyword evidence="12" id="KW-1185">Reference proteome</keyword>
<reference evidence="11 12" key="1">
    <citation type="submission" date="2015-03" db="EMBL/GenBank/DDBJ databases">
        <authorList>
            <person name="Hassan Y.I."/>
            <person name="Lepp D."/>
            <person name="Li X.-Z."/>
            <person name="Zhou T."/>
        </authorList>
    </citation>
    <scope>NUCLEOTIDE SEQUENCE [LARGE SCALE GENOMIC DNA]</scope>
    <source>
        <strain evidence="11 12">BD-c194</strain>
    </source>
</reference>
<dbReference type="PANTHER" id="PTHR30616:SF2">
    <property type="entry name" value="PURINE NUCLEOSIDE PHOSPHORYLASE LACC1"/>
    <property type="match status" value="1"/>
</dbReference>
<evidence type="ECO:0000256" key="1">
    <source>
        <dbReference type="ARBA" id="ARBA00000553"/>
    </source>
</evidence>
<dbReference type="STRING" id="443610.VE25_01420"/>
<protein>
    <recommendedName>
        <fullName evidence="10">Purine nucleoside phosphorylase</fullName>
    </recommendedName>
</protein>
<evidence type="ECO:0000256" key="2">
    <source>
        <dbReference type="ARBA" id="ARBA00007353"/>
    </source>
</evidence>
<comment type="catalytic activity">
    <reaction evidence="8">
        <text>adenosine + phosphate = alpha-D-ribose 1-phosphate + adenine</text>
        <dbReference type="Rhea" id="RHEA:27642"/>
        <dbReference type="ChEBI" id="CHEBI:16335"/>
        <dbReference type="ChEBI" id="CHEBI:16708"/>
        <dbReference type="ChEBI" id="CHEBI:43474"/>
        <dbReference type="ChEBI" id="CHEBI:57720"/>
        <dbReference type="EC" id="2.4.2.1"/>
    </reaction>
    <physiologicalReaction direction="left-to-right" evidence="8">
        <dbReference type="Rhea" id="RHEA:27643"/>
    </physiologicalReaction>
</comment>
<proteinExistence type="inferred from homology"/>
<dbReference type="InterPro" id="IPR038371">
    <property type="entry name" value="Cu_polyphenol_OxRdtase_sf"/>
</dbReference>
<evidence type="ECO:0000256" key="8">
    <source>
        <dbReference type="ARBA" id="ARBA00048968"/>
    </source>
</evidence>
<keyword evidence="5" id="KW-0378">Hydrolase</keyword>